<protein>
    <submittedName>
        <fullName evidence="1">Uncharacterized protein</fullName>
    </submittedName>
</protein>
<gene>
    <name evidence="1" type="ORF">OEG82_12815</name>
</gene>
<sequence>MTSPKVTAGTLEPGQIQFYDNLVPRLHDGSFTITVSQTVTGATNDTYSANQKFDVNGPRFSIDGNLVQAQFPPSTHTGRFEEQLPHIVLKKPALPWERFLNPDDPNAPWMGVILLSAGTGAAATASLSGGGVSAVTLTSPGAGYEIAPNISFQGGGGTGARAMATVDSSGAVVGITVTAPGSGYTSEPTVKIGTTTNAVTATVGDLLDPGNDSSGTPIAHTGLELNPDFDKTTDLCQIIDIPTSVFSMVTPVYDPANGTDELQFSAHVRQVDTGDKSPQGMKPANGWFSVLIAKRFPQAPGRVPNRLIAHLVSFEGFADKMTGSPDWGGAQMVRLNSLVSWTFTCLPAIGETFAELMRDLMTTEDNTEYLLRPRYRQPGATLDGTAAKAQETLELGYLPMPYQTRQGEHSFAFYRGPLSPVVPPVFDDTPPLNSPSASVIYNPDWGLFDQSYAVAFQTGRLMALSNRTFGSNLLQWRREGHQMTNILVNRLTPSAVNALMQDRSGVAVKARAVLEADVVSDGLMAWLVGDLASKVAPRLAASSPPPDDLWAGFTADKVSDPDDVIAELQGSLTNPDMQHLLQDLGGWDRNSRSFTDTRFQNICEWLAELALLENMPFNNLVPTASMLPAGSIRFFYIDRNIIHALIDGAMSVAGQSSRDTLYFSIMRDVIRDAVYSILHQVRQKVMGKMVTPPSRLDQPISGFLLRSAAVSGWPGLEVKGFRTVDTSGDMPEGKGQIPLLRMAHLNKDILLVLFPEIPAWVQIAEPKEGLAFGIEDGAGANKAPVWVRHLIGNNVGGQFGTDPATDAVDASPAINASNGTIDLLQMRSLLAANPGLAGELPLKTYSKGTLSPGDFALQMVKLPERMIFQAQS</sequence>
<dbReference type="EMBL" id="JAOVZQ010000001">
    <property type="protein sequence ID" value="MCY0094900.1"/>
    <property type="molecule type" value="Genomic_DNA"/>
</dbReference>
<dbReference type="RefSeq" id="WP_267612814.1">
    <property type="nucleotide sequence ID" value="NZ_JAOVZQ010000001.1"/>
</dbReference>
<evidence type="ECO:0000313" key="2">
    <source>
        <dbReference type="Proteomes" id="UP001081283"/>
    </source>
</evidence>
<reference evidence="1" key="1">
    <citation type="submission" date="2022-10" db="EMBL/GenBank/DDBJ databases">
        <title>Hoeflea sp. J2-29, isolated from marine algae.</title>
        <authorList>
            <person name="Kristyanto S."/>
            <person name="Kim J.M."/>
            <person name="Jeon C.O."/>
        </authorList>
    </citation>
    <scope>NUCLEOTIDE SEQUENCE</scope>
    <source>
        <strain evidence="1">J2-29</strain>
    </source>
</reference>
<organism evidence="1 2">
    <name type="scientific">Hoeflea ulvae</name>
    <dbReference type="NCBI Taxonomy" id="2983764"/>
    <lineage>
        <taxon>Bacteria</taxon>
        <taxon>Pseudomonadati</taxon>
        <taxon>Pseudomonadota</taxon>
        <taxon>Alphaproteobacteria</taxon>
        <taxon>Hyphomicrobiales</taxon>
        <taxon>Rhizobiaceae</taxon>
        <taxon>Hoeflea</taxon>
    </lineage>
</organism>
<accession>A0ABT3YG72</accession>
<name>A0ABT3YG72_9HYPH</name>
<comment type="caution">
    <text evidence="1">The sequence shown here is derived from an EMBL/GenBank/DDBJ whole genome shotgun (WGS) entry which is preliminary data.</text>
</comment>
<proteinExistence type="predicted"/>
<keyword evidence="2" id="KW-1185">Reference proteome</keyword>
<evidence type="ECO:0000313" key="1">
    <source>
        <dbReference type="EMBL" id="MCY0094900.1"/>
    </source>
</evidence>
<dbReference type="Proteomes" id="UP001081283">
    <property type="component" value="Unassembled WGS sequence"/>
</dbReference>